<feature type="compositionally biased region" description="Polar residues" evidence="20">
    <location>
        <begin position="66"/>
        <end position="84"/>
    </location>
</feature>
<dbReference type="AlphaFoldDB" id="A0A6G1GYJ1"/>
<evidence type="ECO:0000313" key="21">
    <source>
        <dbReference type="EMBL" id="KAF1985884.1"/>
    </source>
</evidence>
<comment type="similarity">
    <text evidence="5 19">Belongs to the ATG9 family.</text>
</comment>
<dbReference type="GO" id="GO:0006869">
    <property type="term" value="P:lipid transport"/>
    <property type="evidence" value="ECO:0007669"/>
    <property type="project" value="UniProtKB-KW"/>
</dbReference>
<dbReference type="GO" id="GO:0034045">
    <property type="term" value="C:phagophore assembly site membrane"/>
    <property type="evidence" value="ECO:0007669"/>
    <property type="project" value="UniProtKB-SubCell"/>
</dbReference>
<evidence type="ECO:0000256" key="2">
    <source>
        <dbReference type="ARBA" id="ARBA00004477"/>
    </source>
</evidence>
<evidence type="ECO:0000256" key="14">
    <source>
        <dbReference type="ARBA" id="ARBA00023329"/>
    </source>
</evidence>
<keyword evidence="9 19" id="KW-1133">Transmembrane helix</keyword>
<dbReference type="InterPro" id="IPR007241">
    <property type="entry name" value="Autophagy-rel_prot_9"/>
</dbReference>
<evidence type="ECO:0000256" key="18">
    <source>
        <dbReference type="ARBA" id="ARBA00024631"/>
    </source>
</evidence>
<dbReference type="GO" id="GO:0030659">
    <property type="term" value="C:cytoplasmic vesicle membrane"/>
    <property type="evidence" value="ECO:0007669"/>
    <property type="project" value="UniProtKB-SubCell"/>
</dbReference>
<protein>
    <recommendedName>
        <fullName evidence="6 19">Autophagy-related protein 9</fullName>
    </recommendedName>
</protein>
<evidence type="ECO:0000256" key="17">
    <source>
        <dbReference type="ARBA" id="ARBA00024621"/>
    </source>
</evidence>
<dbReference type="GO" id="GO:0005789">
    <property type="term" value="C:endoplasmic reticulum membrane"/>
    <property type="evidence" value="ECO:0007669"/>
    <property type="project" value="UniProtKB-SubCell"/>
</dbReference>
<feature type="region of interest" description="Disordered" evidence="20">
    <location>
        <begin position="760"/>
        <end position="914"/>
    </location>
</feature>
<feature type="transmembrane region" description="Helical" evidence="19">
    <location>
        <begin position="273"/>
        <end position="293"/>
    </location>
</feature>
<evidence type="ECO:0000256" key="8">
    <source>
        <dbReference type="ARBA" id="ARBA00022692"/>
    </source>
</evidence>
<dbReference type="GO" id="GO:0034497">
    <property type="term" value="P:protein localization to phagophore assembly site"/>
    <property type="evidence" value="ECO:0007669"/>
    <property type="project" value="TreeGrafter"/>
</dbReference>
<evidence type="ECO:0000256" key="1">
    <source>
        <dbReference type="ARBA" id="ARBA00004439"/>
    </source>
</evidence>
<comment type="catalytic activity">
    <reaction evidence="17">
        <text>a 1,2-diacyl-sn-glycero-3-phospho-(1D-myo-inositol-3-phosphate)(in) = a 1,2-diacyl-sn-glycero-3-phospho-(1D-myo-inositol-3-phosphate)(out)</text>
        <dbReference type="Rhea" id="RHEA:67920"/>
        <dbReference type="ChEBI" id="CHEBI:58088"/>
    </reaction>
</comment>
<evidence type="ECO:0000256" key="5">
    <source>
        <dbReference type="ARBA" id="ARBA00006185"/>
    </source>
</evidence>
<dbReference type="GO" id="GO:0000422">
    <property type="term" value="P:autophagy of mitochondrion"/>
    <property type="evidence" value="ECO:0007669"/>
    <property type="project" value="TreeGrafter"/>
</dbReference>
<evidence type="ECO:0000256" key="12">
    <source>
        <dbReference type="ARBA" id="ARBA00023055"/>
    </source>
</evidence>
<comment type="catalytic activity">
    <reaction evidence="18">
        <text>a 1,2-diacyl-sn-glycero-3-phosphocholine(in) = a 1,2-diacyl-sn-glycero-3-phosphocholine(out)</text>
        <dbReference type="Rhea" id="RHEA:38571"/>
        <dbReference type="ChEBI" id="CHEBI:57643"/>
    </reaction>
</comment>
<dbReference type="OrthoDB" id="2020634at2759"/>
<evidence type="ECO:0000313" key="22">
    <source>
        <dbReference type="Proteomes" id="UP000800041"/>
    </source>
</evidence>
<feature type="compositionally biased region" description="Polar residues" evidence="20">
    <location>
        <begin position="10"/>
        <end position="27"/>
    </location>
</feature>
<feature type="region of interest" description="Disordered" evidence="20">
    <location>
        <begin position="1"/>
        <end position="146"/>
    </location>
</feature>
<keyword evidence="11" id="KW-0333">Golgi apparatus</keyword>
<dbReference type="GO" id="GO:0061709">
    <property type="term" value="P:reticulophagy"/>
    <property type="evidence" value="ECO:0007669"/>
    <property type="project" value="TreeGrafter"/>
</dbReference>
<reference evidence="21" key="1">
    <citation type="journal article" date="2020" name="Stud. Mycol.">
        <title>101 Dothideomycetes genomes: a test case for predicting lifestyles and emergence of pathogens.</title>
        <authorList>
            <person name="Haridas S."/>
            <person name="Albert R."/>
            <person name="Binder M."/>
            <person name="Bloem J."/>
            <person name="Labutti K."/>
            <person name="Salamov A."/>
            <person name="Andreopoulos B."/>
            <person name="Baker S."/>
            <person name="Barry K."/>
            <person name="Bills G."/>
            <person name="Bluhm B."/>
            <person name="Cannon C."/>
            <person name="Castanera R."/>
            <person name="Culley D."/>
            <person name="Daum C."/>
            <person name="Ezra D."/>
            <person name="Gonzalez J."/>
            <person name="Henrissat B."/>
            <person name="Kuo A."/>
            <person name="Liang C."/>
            <person name="Lipzen A."/>
            <person name="Lutzoni F."/>
            <person name="Magnuson J."/>
            <person name="Mondo S."/>
            <person name="Nolan M."/>
            <person name="Ohm R."/>
            <person name="Pangilinan J."/>
            <person name="Park H.-J."/>
            <person name="Ramirez L."/>
            <person name="Alfaro M."/>
            <person name="Sun H."/>
            <person name="Tritt A."/>
            <person name="Yoshinaga Y."/>
            <person name="Zwiers L.-H."/>
            <person name="Turgeon B."/>
            <person name="Goodwin S."/>
            <person name="Spatafora J."/>
            <person name="Crous P."/>
            <person name="Grigoriev I."/>
        </authorList>
    </citation>
    <scope>NUCLEOTIDE SEQUENCE</scope>
    <source>
        <strain evidence="21">CBS 113979</strain>
    </source>
</reference>
<evidence type="ECO:0000256" key="6">
    <source>
        <dbReference type="ARBA" id="ARBA00018074"/>
    </source>
</evidence>
<feature type="transmembrane region" description="Helical" evidence="19">
    <location>
        <begin position="224"/>
        <end position="247"/>
    </location>
</feature>
<accession>A0A6G1GYJ1</accession>
<dbReference type="GO" id="GO:0005776">
    <property type="term" value="C:autophagosome"/>
    <property type="evidence" value="ECO:0007669"/>
    <property type="project" value="TreeGrafter"/>
</dbReference>
<keyword evidence="13 19" id="KW-0472">Membrane</keyword>
<evidence type="ECO:0000256" key="20">
    <source>
        <dbReference type="SAM" id="MobiDB-lite"/>
    </source>
</evidence>
<dbReference type="PANTHER" id="PTHR13038">
    <property type="entry name" value="APG9 AUTOPHAGY 9"/>
    <property type="match status" value="1"/>
</dbReference>
<evidence type="ECO:0000256" key="4">
    <source>
        <dbReference type="ARBA" id="ARBA00004653"/>
    </source>
</evidence>
<feature type="transmembrane region" description="Helical" evidence="19">
    <location>
        <begin position="442"/>
        <end position="462"/>
    </location>
</feature>
<keyword evidence="22" id="KW-1185">Reference proteome</keyword>
<evidence type="ECO:0000256" key="13">
    <source>
        <dbReference type="ARBA" id="ARBA00023136"/>
    </source>
</evidence>
<dbReference type="PANTHER" id="PTHR13038:SF10">
    <property type="entry name" value="AUTOPHAGY-RELATED PROTEIN 9"/>
    <property type="match status" value="1"/>
</dbReference>
<comment type="catalytic activity">
    <reaction evidence="16">
        <text>a 1,2-diacyl-sn-glycero-3-phosphoethanolamine(in) = a 1,2-diacyl-sn-glycero-3-phosphoethanolamine(out)</text>
        <dbReference type="Rhea" id="RHEA:38895"/>
        <dbReference type="ChEBI" id="CHEBI:64612"/>
    </reaction>
</comment>
<feature type="compositionally biased region" description="Acidic residues" evidence="20">
    <location>
        <begin position="51"/>
        <end position="65"/>
    </location>
</feature>
<comment type="function">
    <text evidence="19">Phospholipid scramblase involved in autophagy. Cycles between the preautophagosomal structure/phagophore assembly site (PAS) and the cytoplasmic vesicle pool and supplies membrane for the growing autophagosome. Lipid scramblase activity plays a key role in preautophagosomal structure/phagophore assembly by distributing the phospholipids that arrive through ATG2 from the cytoplasmic to the luminal leaflet of the bilayer, thereby driving autophagosomal membrane expansion.</text>
</comment>
<feature type="transmembrane region" description="Helical" evidence="19">
    <location>
        <begin position="627"/>
        <end position="648"/>
    </location>
</feature>
<evidence type="ECO:0000256" key="10">
    <source>
        <dbReference type="ARBA" id="ARBA00023006"/>
    </source>
</evidence>
<evidence type="ECO:0000256" key="7">
    <source>
        <dbReference type="ARBA" id="ARBA00022448"/>
    </source>
</evidence>
<gene>
    <name evidence="21" type="ORF">K402DRAFT_356896</name>
</gene>
<dbReference type="GO" id="GO:0000139">
    <property type="term" value="C:Golgi membrane"/>
    <property type="evidence" value="ECO:0007669"/>
    <property type="project" value="UniProtKB-SubCell"/>
</dbReference>
<dbReference type="Proteomes" id="UP000800041">
    <property type="component" value="Unassembled WGS sequence"/>
</dbReference>
<sequence>MAANAMSRFFPSSGNQKNTGRRQQSDISDPDDPTGRAIDEENLEAQFHDQDLEELLAEAANDDTTTESTAFLSQDNARSPTAQRPGTRKKPKWMRHGIEPQPHVDEDDDVPDSLLLEEPGQKRLGKGRVKEVSGSGEIPPPMLGTPTQTARAQWQATRAQQRLHDEEDPPPSIPSPQPTRAFFVDPKDRAMYKWTNVKNLDNFLIDVYNYYIEHGIWSMLLKRFLLLLSTGFLVFFSTFLLNCIDYANLPKGKKTADILIPQCSKKLSGWTNLFLWVFVAYWVFTAIQFVMAIPSLKEMHDFYHHLLDIPDSDIQTVSWPMVVGRLMALRESNAMTAEQGPGHRRFLGGQTKLRMDAQDIANRIMRKENYLIALINKDILDLTVPIPFLGNRQFLTRSVEWTIGFILMDYAFNQEHITPGLLDMKRRDEVVKKLQARMKTIGVIHIIFAPFVCFFYLAHQLFSNFVEYQKNPSYLGSRAFSILAEWKFREFNELPHFFHRRMSNTGPYAAHYLDQFPKDKMVQLYQFGMFISGALAAVLGIGTLWDPELFLGFELTNGKTVLFWIGALTAVYTACRSGISDQVYSLDPEDALQNVIGFTHYCPKSWERRLHTDEVRKDFLGLYKLQIVLLVEEALAMIFLPYICIFSLPTCANQLVDFFREFTIHVDGLGHVCYFAEFKPDRVGENPSTNKTAIGGGAVGIAHLRDDYYGTKDDKMMASQLGFRREYGMMPPTPQRGPHAMNGMKGSKLMFMPPPVFPGLGSPTFGGADHPGSQSRRPFQGRQSMHGKTPRFGPSASHASPMHSMLLDPHHQPAGPVVRQSPRNNPQSKQRSGGRHPLAGTAGDVAAGEGTEMAARQHRMSSDVIEEDSELGESWRTPTGDGEEDERDEEGKGAGVLGLLYQFQKAQTDGRGGM</sequence>
<evidence type="ECO:0000256" key="16">
    <source>
        <dbReference type="ARBA" id="ARBA00024615"/>
    </source>
</evidence>
<evidence type="ECO:0000256" key="15">
    <source>
        <dbReference type="ARBA" id="ARBA00024479"/>
    </source>
</evidence>
<feature type="compositionally biased region" description="Polar residues" evidence="20">
    <location>
        <begin position="772"/>
        <end position="783"/>
    </location>
</feature>
<feature type="transmembrane region" description="Helical" evidence="19">
    <location>
        <begin position="524"/>
        <end position="545"/>
    </location>
</feature>
<evidence type="ECO:0000256" key="9">
    <source>
        <dbReference type="ARBA" id="ARBA00022989"/>
    </source>
</evidence>
<dbReference type="Pfam" id="PF04109">
    <property type="entry name" value="ATG9"/>
    <property type="match status" value="1"/>
</dbReference>
<dbReference type="EMBL" id="ML977160">
    <property type="protein sequence ID" value="KAF1985884.1"/>
    <property type="molecule type" value="Genomic_DNA"/>
</dbReference>
<feature type="compositionally biased region" description="Polar residues" evidence="20">
    <location>
        <begin position="821"/>
        <end position="831"/>
    </location>
</feature>
<feature type="region of interest" description="Disordered" evidence="20">
    <location>
        <begin position="159"/>
        <end position="179"/>
    </location>
</feature>
<evidence type="ECO:0000256" key="19">
    <source>
        <dbReference type="RuleBase" id="RU364027"/>
    </source>
</evidence>
<keyword evidence="10 19" id="KW-0072">Autophagy</keyword>
<keyword evidence="12 19" id="KW-0445">Lipid transport</keyword>
<keyword evidence="7 19" id="KW-0813">Transport</keyword>
<comment type="catalytic activity">
    <reaction evidence="15">
        <text>a 1,2-diacyl-sn-glycero-3-phospho-L-serine(in) = a 1,2-diacyl-sn-glycero-3-phospho-L-serine(out)</text>
        <dbReference type="Rhea" id="RHEA:38663"/>
        <dbReference type="ChEBI" id="CHEBI:57262"/>
    </reaction>
</comment>
<name>A0A6G1GYJ1_9PEZI</name>
<feature type="compositionally biased region" description="Basic residues" evidence="20">
    <location>
        <begin position="86"/>
        <end position="95"/>
    </location>
</feature>
<evidence type="ECO:0000256" key="3">
    <source>
        <dbReference type="ARBA" id="ARBA00004511"/>
    </source>
</evidence>
<keyword evidence="14" id="KW-0968">Cytoplasmic vesicle</keyword>
<evidence type="ECO:0000256" key="11">
    <source>
        <dbReference type="ARBA" id="ARBA00023034"/>
    </source>
</evidence>
<proteinExistence type="inferred from homology"/>
<dbReference type="GO" id="GO:0034727">
    <property type="term" value="P:piecemeal microautophagy of the nucleus"/>
    <property type="evidence" value="ECO:0007669"/>
    <property type="project" value="TreeGrafter"/>
</dbReference>
<organism evidence="21 22">
    <name type="scientific">Aulographum hederae CBS 113979</name>
    <dbReference type="NCBI Taxonomy" id="1176131"/>
    <lineage>
        <taxon>Eukaryota</taxon>
        <taxon>Fungi</taxon>
        <taxon>Dikarya</taxon>
        <taxon>Ascomycota</taxon>
        <taxon>Pezizomycotina</taxon>
        <taxon>Dothideomycetes</taxon>
        <taxon>Pleosporomycetidae</taxon>
        <taxon>Aulographales</taxon>
        <taxon>Aulographaceae</taxon>
    </lineage>
</organism>
<comment type="subcellular location">
    <subcellularLocation>
        <location evidence="1">Cytoplasmic vesicle membrane</location>
        <topology evidence="1">Multi-pass membrane protein</topology>
    </subcellularLocation>
    <subcellularLocation>
        <location evidence="2">Endoplasmic reticulum membrane</location>
        <topology evidence="2">Multi-pass membrane protein</topology>
    </subcellularLocation>
    <subcellularLocation>
        <location evidence="4">Golgi apparatus membrane</location>
        <topology evidence="4">Multi-pass membrane protein</topology>
    </subcellularLocation>
    <subcellularLocation>
        <location evidence="3 19">Preautophagosomal structure membrane</location>
        <topology evidence="3 19">Multi-pass membrane protein</topology>
    </subcellularLocation>
</comment>
<keyword evidence="8 19" id="KW-0812">Transmembrane</keyword>